<sequence>MSKKASEERELLKRDNIANTLNKAFKKNQYSHHLKNVSEDQPSKEMMSKQNRDSEEDRADPSFCFYCIKCAKHVHCQRCRSWISKKASTDILCTSKDYFKGIELIN</sequence>
<proteinExistence type="predicted"/>
<keyword evidence="3" id="KW-1185">Reference proteome</keyword>
<protein>
    <submittedName>
        <fullName evidence="2">Uncharacterized protein</fullName>
    </submittedName>
</protein>
<dbReference type="EMBL" id="LXQA010034421">
    <property type="protein sequence ID" value="MCH97236.1"/>
    <property type="molecule type" value="Genomic_DNA"/>
</dbReference>
<comment type="caution">
    <text evidence="2">The sequence shown here is derived from an EMBL/GenBank/DDBJ whole genome shotgun (WGS) entry which is preliminary data.</text>
</comment>
<evidence type="ECO:0000313" key="2">
    <source>
        <dbReference type="EMBL" id="MCH97236.1"/>
    </source>
</evidence>
<evidence type="ECO:0000256" key="1">
    <source>
        <dbReference type="SAM" id="MobiDB-lite"/>
    </source>
</evidence>
<organism evidence="2 3">
    <name type="scientific">Trifolium medium</name>
    <dbReference type="NCBI Taxonomy" id="97028"/>
    <lineage>
        <taxon>Eukaryota</taxon>
        <taxon>Viridiplantae</taxon>
        <taxon>Streptophyta</taxon>
        <taxon>Embryophyta</taxon>
        <taxon>Tracheophyta</taxon>
        <taxon>Spermatophyta</taxon>
        <taxon>Magnoliopsida</taxon>
        <taxon>eudicotyledons</taxon>
        <taxon>Gunneridae</taxon>
        <taxon>Pentapetalae</taxon>
        <taxon>rosids</taxon>
        <taxon>fabids</taxon>
        <taxon>Fabales</taxon>
        <taxon>Fabaceae</taxon>
        <taxon>Papilionoideae</taxon>
        <taxon>50 kb inversion clade</taxon>
        <taxon>NPAAA clade</taxon>
        <taxon>Hologalegina</taxon>
        <taxon>IRL clade</taxon>
        <taxon>Trifolieae</taxon>
        <taxon>Trifolium</taxon>
    </lineage>
</organism>
<gene>
    <name evidence="2" type="ORF">A2U01_0018229</name>
</gene>
<accession>A0A392NBL1</accession>
<feature type="region of interest" description="Disordered" evidence="1">
    <location>
        <begin position="28"/>
        <end position="58"/>
    </location>
</feature>
<feature type="compositionally biased region" description="Basic and acidic residues" evidence="1">
    <location>
        <begin position="36"/>
        <end position="55"/>
    </location>
</feature>
<name>A0A392NBL1_9FABA</name>
<reference evidence="2 3" key="1">
    <citation type="journal article" date="2018" name="Front. Plant Sci.">
        <title>Red Clover (Trifolium pratense) and Zigzag Clover (T. medium) - A Picture of Genomic Similarities and Differences.</title>
        <authorList>
            <person name="Dluhosova J."/>
            <person name="Istvanek J."/>
            <person name="Nedelnik J."/>
            <person name="Repkova J."/>
        </authorList>
    </citation>
    <scope>NUCLEOTIDE SEQUENCE [LARGE SCALE GENOMIC DNA]</scope>
    <source>
        <strain evidence="3">cv. 10/8</strain>
        <tissue evidence="2">Leaf</tissue>
    </source>
</reference>
<evidence type="ECO:0000313" key="3">
    <source>
        <dbReference type="Proteomes" id="UP000265520"/>
    </source>
</evidence>
<dbReference type="AlphaFoldDB" id="A0A392NBL1"/>
<dbReference type="Proteomes" id="UP000265520">
    <property type="component" value="Unassembled WGS sequence"/>
</dbReference>